<dbReference type="GO" id="GO:0055085">
    <property type="term" value="P:transmembrane transport"/>
    <property type="evidence" value="ECO:0007669"/>
    <property type="project" value="InterPro"/>
</dbReference>
<keyword evidence="1" id="KW-0472">Membrane</keyword>
<name>A0AAV5HWW7_9ROSI</name>
<keyword evidence="1" id="KW-1133">Transmembrane helix</keyword>
<dbReference type="AlphaFoldDB" id="A0AAV5HWW7"/>
<evidence type="ECO:0000256" key="1">
    <source>
        <dbReference type="SAM" id="Phobius"/>
    </source>
</evidence>
<keyword evidence="3" id="KW-1185">Reference proteome</keyword>
<keyword evidence="1" id="KW-0812">Transmembrane</keyword>
<evidence type="ECO:0000313" key="3">
    <source>
        <dbReference type="Proteomes" id="UP001054252"/>
    </source>
</evidence>
<dbReference type="Proteomes" id="UP001054252">
    <property type="component" value="Unassembled WGS sequence"/>
</dbReference>
<dbReference type="PANTHER" id="PTHR22601">
    <property type="entry name" value="ISP4 LIKE PROTEIN"/>
    <property type="match status" value="1"/>
</dbReference>
<accession>A0AAV5HWW7</accession>
<dbReference type="EMBL" id="BPVZ01000004">
    <property type="protein sequence ID" value="GKU90469.1"/>
    <property type="molecule type" value="Genomic_DNA"/>
</dbReference>
<gene>
    <name evidence="2" type="ORF">SLEP1_g4459</name>
</gene>
<dbReference type="InterPro" id="IPR004648">
    <property type="entry name" value="Oligpept_transpt"/>
</dbReference>
<proteinExistence type="predicted"/>
<organism evidence="2 3">
    <name type="scientific">Rubroshorea leprosula</name>
    <dbReference type="NCBI Taxonomy" id="152421"/>
    <lineage>
        <taxon>Eukaryota</taxon>
        <taxon>Viridiplantae</taxon>
        <taxon>Streptophyta</taxon>
        <taxon>Embryophyta</taxon>
        <taxon>Tracheophyta</taxon>
        <taxon>Spermatophyta</taxon>
        <taxon>Magnoliopsida</taxon>
        <taxon>eudicotyledons</taxon>
        <taxon>Gunneridae</taxon>
        <taxon>Pentapetalae</taxon>
        <taxon>rosids</taxon>
        <taxon>malvids</taxon>
        <taxon>Malvales</taxon>
        <taxon>Dipterocarpaceae</taxon>
        <taxon>Rubroshorea</taxon>
    </lineage>
</organism>
<sequence length="114" mass="13017">MDENVADEIMREVDVDAGCEIVEEEQEIKLIDIELEEEFNANNAAEEISKENDVSPIREVQQTVPTTDDPMLSVLTFRVWFLGMLSCVLLSFFNTFLRYRMRKLALKQGGLGAN</sequence>
<evidence type="ECO:0000313" key="2">
    <source>
        <dbReference type="EMBL" id="GKU90469.1"/>
    </source>
</evidence>
<feature type="transmembrane region" description="Helical" evidence="1">
    <location>
        <begin position="77"/>
        <end position="97"/>
    </location>
</feature>
<comment type="caution">
    <text evidence="2">The sequence shown here is derived from an EMBL/GenBank/DDBJ whole genome shotgun (WGS) entry which is preliminary data.</text>
</comment>
<reference evidence="2 3" key="1">
    <citation type="journal article" date="2021" name="Commun. Biol.">
        <title>The genome of Shorea leprosula (Dipterocarpaceae) highlights the ecological relevance of drought in aseasonal tropical rainforests.</title>
        <authorList>
            <person name="Ng K.K.S."/>
            <person name="Kobayashi M.J."/>
            <person name="Fawcett J.A."/>
            <person name="Hatakeyama M."/>
            <person name="Paape T."/>
            <person name="Ng C.H."/>
            <person name="Ang C.C."/>
            <person name="Tnah L.H."/>
            <person name="Lee C.T."/>
            <person name="Nishiyama T."/>
            <person name="Sese J."/>
            <person name="O'Brien M.J."/>
            <person name="Copetti D."/>
            <person name="Mohd Noor M.I."/>
            <person name="Ong R.C."/>
            <person name="Putra M."/>
            <person name="Sireger I.Z."/>
            <person name="Indrioko S."/>
            <person name="Kosugi Y."/>
            <person name="Izuno A."/>
            <person name="Isagi Y."/>
            <person name="Lee S.L."/>
            <person name="Shimizu K.K."/>
        </authorList>
    </citation>
    <scope>NUCLEOTIDE SEQUENCE [LARGE SCALE GENOMIC DNA]</scope>
    <source>
        <strain evidence="2">214</strain>
    </source>
</reference>
<protein>
    <submittedName>
        <fullName evidence="2">Uncharacterized protein</fullName>
    </submittedName>
</protein>